<accession>A0ABP0RUE0</accession>
<keyword evidence="2" id="KW-1185">Reference proteome</keyword>
<sequence length="108" mass="12689">MFMKRSYVIDPWHDGECPRWSCCFLHADRQPEGGNYRCPRIQIQDELRIDMLTDCHLLAVRPAAQIAFPYRQRLAQRYSTCTILSFGQFENRTKAFSSVSGKWHCMVV</sequence>
<proteinExistence type="predicted"/>
<comment type="caution">
    <text evidence="1">The sequence shown here is derived from an EMBL/GenBank/DDBJ whole genome shotgun (WGS) entry which is preliminary data.</text>
</comment>
<organism evidence="1 2">
    <name type="scientific">Durusdinium trenchii</name>
    <dbReference type="NCBI Taxonomy" id="1381693"/>
    <lineage>
        <taxon>Eukaryota</taxon>
        <taxon>Sar</taxon>
        <taxon>Alveolata</taxon>
        <taxon>Dinophyceae</taxon>
        <taxon>Suessiales</taxon>
        <taxon>Symbiodiniaceae</taxon>
        <taxon>Durusdinium</taxon>
    </lineage>
</organism>
<dbReference type="EMBL" id="CAXAMN010026572">
    <property type="protein sequence ID" value="CAK9103978.1"/>
    <property type="molecule type" value="Genomic_DNA"/>
</dbReference>
<gene>
    <name evidence="1" type="ORF">CCMP2556_LOCUS48778</name>
</gene>
<reference evidence="1 2" key="1">
    <citation type="submission" date="2024-02" db="EMBL/GenBank/DDBJ databases">
        <authorList>
            <person name="Chen Y."/>
            <person name="Shah S."/>
            <person name="Dougan E. K."/>
            <person name="Thang M."/>
            <person name="Chan C."/>
        </authorList>
    </citation>
    <scope>NUCLEOTIDE SEQUENCE [LARGE SCALE GENOMIC DNA]</scope>
</reference>
<dbReference type="Proteomes" id="UP001642484">
    <property type="component" value="Unassembled WGS sequence"/>
</dbReference>
<evidence type="ECO:0000313" key="2">
    <source>
        <dbReference type="Proteomes" id="UP001642484"/>
    </source>
</evidence>
<name>A0ABP0RUE0_9DINO</name>
<protein>
    <submittedName>
        <fullName evidence="1">Uncharacterized protein</fullName>
    </submittedName>
</protein>
<evidence type="ECO:0000313" key="1">
    <source>
        <dbReference type="EMBL" id="CAK9103978.1"/>
    </source>
</evidence>